<dbReference type="Proteomes" id="UP001597173">
    <property type="component" value="Unassembled WGS sequence"/>
</dbReference>
<protein>
    <submittedName>
        <fullName evidence="1">Uncharacterized protein</fullName>
    </submittedName>
</protein>
<name>A0ABW3YXR7_MYCRA</name>
<evidence type="ECO:0000313" key="1">
    <source>
        <dbReference type="EMBL" id="MFD1328744.1"/>
    </source>
</evidence>
<dbReference type="RefSeq" id="WP_374838933.1">
    <property type="nucleotide sequence ID" value="NZ_JBHEEW010000008.1"/>
</dbReference>
<organism evidence="1 2">
    <name type="scientific">Mycoplana ramosa</name>
    <name type="common">Mycoplana bullata</name>
    <dbReference type="NCBI Taxonomy" id="40837"/>
    <lineage>
        <taxon>Bacteria</taxon>
        <taxon>Pseudomonadati</taxon>
        <taxon>Pseudomonadota</taxon>
        <taxon>Alphaproteobacteria</taxon>
        <taxon>Hyphomicrobiales</taxon>
        <taxon>Rhizobiaceae</taxon>
        <taxon>Mycoplana</taxon>
    </lineage>
</organism>
<comment type="caution">
    <text evidence="1">The sequence shown here is derived from an EMBL/GenBank/DDBJ whole genome shotgun (WGS) entry which is preliminary data.</text>
</comment>
<keyword evidence="2" id="KW-1185">Reference proteome</keyword>
<dbReference type="EMBL" id="JBHTNF010000006">
    <property type="protein sequence ID" value="MFD1328744.1"/>
    <property type="molecule type" value="Genomic_DNA"/>
</dbReference>
<gene>
    <name evidence="1" type="ORF">ACFQ33_12675</name>
</gene>
<proteinExistence type="predicted"/>
<evidence type="ECO:0000313" key="2">
    <source>
        <dbReference type="Proteomes" id="UP001597173"/>
    </source>
</evidence>
<reference evidence="2" key="1">
    <citation type="journal article" date="2019" name="Int. J. Syst. Evol. Microbiol.">
        <title>The Global Catalogue of Microorganisms (GCM) 10K type strain sequencing project: providing services to taxonomists for standard genome sequencing and annotation.</title>
        <authorList>
            <consortium name="The Broad Institute Genomics Platform"/>
            <consortium name="The Broad Institute Genome Sequencing Center for Infectious Disease"/>
            <person name="Wu L."/>
            <person name="Ma J."/>
        </authorList>
    </citation>
    <scope>NUCLEOTIDE SEQUENCE [LARGE SCALE GENOMIC DNA]</scope>
    <source>
        <strain evidence="2">CCUG 55609</strain>
    </source>
</reference>
<sequence length="330" mass="36996">MTTEEFVTLHAKAIEVIDQVGWHWFGYHFQNGPRPFATSILSSCASINRKTGVVGTELLVELVSIGGRVRDQRQYEQLLQKLSEILVIERVVNCPWPEGTTFEHEPAAIRNGPRPEILVTSPNGRLIVEVKSPSLLNHVMARGENEVQVPYRGGIPLETARQITRGEITLPRDNPVFDFLRDGERKFAGFRDDGSTSSLLVIVWDDYIYEPISTLVNEASGLLTPNSFARGADGTAERFPNVDNVILVRHLNYFVEAAAERPLMDREHGMDFGNEQALPNVVFEGHGGRPIPAFVLEALRAYPHDDPELRRFAEYNPQDVVFWVGGQPKG</sequence>
<accession>A0ABW3YXR7</accession>